<dbReference type="RefSeq" id="WP_006462052.1">
    <property type="nucleotide sequence ID" value="NZ_AEEC02000004.1"/>
</dbReference>
<proteinExistence type="predicted"/>
<protein>
    <recommendedName>
        <fullName evidence="3">PepSY domain-containing protein</fullName>
    </recommendedName>
</protein>
<accession>A0AAI9N4Z3</accession>
<dbReference type="AlphaFoldDB" id="A0AAI9N4Z3"/>
<name>A0AAI9N4Z3_9BURK</name>
<organism evidence="1 2">
    <name type="scientific">Herbaspirillum frisingense GSF30</name>
    <dbReference type="NCBI Taxonomy" id="864073"/>
    <lineage>
        <taxon>Bacteria</taxon>
        <taxon>Pseudomonadati</taxon>
        <taxon>Pseudomonadota</taxon>
        <taxon>Betaproteobacteria</taxon>
        <taxon>Burkholderiales</taxon>
        <taxon>Oxalobacteraceae</taxon>
        <taxon>Herbaspirillum</taxon>
    </lineage>
</organism>
<dbReference type="Proteomes" id="UP000006772">
    <property type="component" value="Unassembled WGS sequence"/>
</dbReference>
<sequence length="135" mass="16020">MRSRLHWKRGEDRLHPLSPRHLFLRTAQRRRYRCMLVALLIFLICAGMAPLTQAVAPYRAEDDYGPSPQALQHREDCRRQIGQVMAGKIESEDFVARSDREYFRYVVRKDLREVMFICDARSGEIRRQLDLWGDL</sequence>
<evidence type="ECO:0000313" key="1">
    <source>
        <dbReference type="EMBL" id="EOA06068.1"/>
    </source>
</evidence>
<evidence type="ECO:0000313" key="2">
    <source>
        <dbReference type="Proteomes" id="UP000006772"/>
    </source>
</evidence>
<gene>
    <name evidence="1" type="ORF">HFRIS_004488</name>
</gene>
<dbReference type="EMBL" id="AEEC02000004">
    <property type="protein sequence ID" value="EOA06068.1"/>
    <property type="molecule type" value="Genomic_DNA"/>
</dbReference>
<comment type="caution">
    <text evidence="1">The sequence shown here is derived from an EMBL/GenBank/DDBJ whole genome shotgun (WGS) entry which is preliminary data.</text>
</comment>
<reference evidence="1 2" key="1">
    <citation type="journal article" date="2013" name="Front. Microbiol.">
        <title>The genome of the endophytic bacterium H. frisingense GSF30(T) identifies diverse strategies in the Herbaspirillum genus to interact with plants.</title>
        <authorList>
            <person name="Straub D."/>
            <person name="Rothballer M."/>
            <person name="Hartmann A."/>
            <person name="Ludewig U."/>
        </authorList>
    </citation>
    <scope>NUCLEOTIDE SEQUENCE [LARGE SCALE GENOMIC DNA]</scope>
    <source>
        <strain evidence="1 2">GSF30</strain>
    </source>
</reference>
<evidence type="ECO:0008006" key="3">
    <source>
        <dbReference type="Google" id="ProtNLM"/>
    </source>
</evidence>